<dbReference type="Gene3D" id="1.20.1250.20">
    <property type="entry name" value="MFS general substrate transporter like domains"/>
    <property type="match status" value="1"/>
</dbReference>
<dbReference type="InterPro" id="IPR005828">
    <property type="entry name" value="MFS_sugar_transport-like"/>
</dbReference>
<dbReference type="GO" id="GO:0005525">
    <property type="term" value="F:GTP binding"/>
    <property type="evidence" value="ECO:0007669"/>
    <property type="project" value="UniProtKB-KW"/>
</dbReference>
<dbReference type="SUPFAM" id="SSF103473">
    <property type="entry name" value="MFS general substrate transporter"/>
    <property type="match status" value="1"/>
</dbReference>
<dbReference type="NCBIfam" id="NF001591">
    <property type="entry name" value="PRK00393.1"/>
    <property type="match status" value="1"/>
</dbReference>
<gene>
    <name evidence="14" type="ORF">AOQ84DRAFT_394140</name>
</gene>
<evidence type="ECO:0000256" key="7">
    <source>
        <dbReference type="ARBA" id="ARBA00022801"/>
    </source>
</evidence>
<dbReference type="InterPro" id="IPR045263">
    <property type="entry name" value="GLUT"/>
</dbReference>
<dbReference type="Pfam" id="PF00083">
    <property type="entry name" value="Sugar_tr"/>
    <property type="match status" value="1"/>
</dbReference>
<evidence type="ECO:0000256" key="11">
    <source>
        <dbReference type="SAM" id="MobiDB-lite"/>
    </source>
</evidence>
<sequence>MDPRTWLTDLTPYFIYVLLVATIGPLLFGFHLAELNAPEDVIRCKKTSIVTAGDQLPQCIPMNPTQWGLVGSIFTLGGLLGALSAGPFAAKYGRLRTMQFTTIFFAVGPIFEAVAPNIGVMTIGRFISGIGAGAGVVVVPIYVSEVAPPAEKGFFGSFTQVMVNVGILIAQLLGYFLSRGQYWRIILAAGGLIGLAQTFGLFFVVESPKWLAEEGSPSKAKKILRKIRGDKFDLDEEVSGWGAESSDETDDNESHHSAPSTPKRKNDKKEILGILQVIRHPEYSKAVIAVMMVMLAQQFCGINSIIMYGVSLLSGLLKSNSALLNLAVSAINIIVTAGCAPLVDKLGRKVCLLNSITGMGISSLLLAIGIMKSVSILSAVAVLLFVSSFGLGLGPVPFILSSELVGPEAVGATQSLALAANWTATFVVAQFFPLASERLHGKVYFIFAGLAAFFWLFIAWFVPETKGKKSVDESARPSSAFDFIPVGSLPCHPVPAAMEKASVLRNITNPQCQLSMLKTPNSTPLDSSPPKHYQICSQSPTRQISDLNLTHEASTQTRADADGQSHAQNLPPSLISPAFTPPSTPGRSTPNPTPRSVPVDTSLETSSHAPALLNTLPIVECEVRARIPTTTGHEMFLHVYRNNVDNKEHLAIVFGSEIRSRSLDAERPGETEFDRMTRGAYVGRLYPGRTSSRVEQIRREEGVSARKAVPLKSMETKAGAASGASSTSTVNPIPNGASSERAGAAQPRDPSSVPPLVRIHSECYTGETVWSARCDCGEQLDEAARLMSLPDISPSGGAIIYLRQEGRGIGLGEKLKAYNLQDLGNDTYEANILLRHPADARSYGLATAMLMDLGLGGERGIRLLTNNPDKVRAVEGPNREVVVKERVAMVPLAWKTGGKLGIKSEEVEKYLSTKIEKFKHMLSQQ</sequence>
<dbReference type="NCBIfam" id="TIGR00879">
    <property type="entry name" value="SP"/>
    <property type="match status" value="1"/>
</dbReference>
<dbReference type="AlphaFoldDB" id="A0A8E2FD26"/>
<proteinExistence type="inferred from homology"/>
<evidence type="ECO:0000256" key="6">
    <source>
        <dbReference type="ARBA" id="ARBA00022741"/>
    </source>
</evidence>
<evidence type="ECO:0000256" key="4">
    <source>
        <dbReference type="ARBA" id="ARBA00022448"/>
    </source>
</evidence>
<evidence type="ECO:0000313" key="14">
    <source>
        <dbReference type="EMBL" id="OCL14962.1"/>
    </source>
</evidence>
<dbReference type="InterPro" id="IPR003663">
    <property type="entry name" value="Sugar/inositol_transpt"/>
</dbReference>
<feature type="transmembrane region" description="Helical" evidence="12">
    <location>
        <begin position="350"/>
        <end position="370"/>
    </location>
</feature>
<feature type="transmembrane region" description="Helical" evidence="12">
    <location>
        <begin position="444"/>
        <end position="462"/>
    </location>
</feature>
<dbReference type="PROSITE" id="PS00217">
    <property type="entry name" value="SUGAR_TRANSPORT_2"/>
    <property type="match status" value="1"/>
</dbReference>
<evidence type="ECO:0000256" key="10">
    <source>
        <dbReference type="ARBA" id="ARBA00023136"/>
    </source>
</evidence>
<feature type="transmembrane region" description="Helical" evidence="12">
    <location>
        <begin position="67"/>
        <end position="90"/>
    </location>
</feature>
<dbReference type="InterPro" id="IPR036144">
    <property type="entry name" value="RibA-like_sf"/>
</dbReference>
<dbReference type="GO" id="GO:0003935">
    <property type="term" value="F:GTP cyclohydrolase II activity"/>
    <property type="evidence" value="ECO:0007669"/>
    <property type="project" value="InterPro"/>
</dbReference>
<dbReference type="InterPro" id="IPR020846">
    <property type="entry name" value="MFS_dom"/>
</dbReference>
<evidence type="ECO:0000256" key="1">
    <source>
        <dbReference type="ARBA" id="ARBA00004141"/>
    </source>
</evidence>
<evidence type="ECO:0000256" key="3">
    <source>
        <dbReference type="ARBA" id="ARBA00010992"/>
    </source>
</evidence>
<feature type="transmembrane region" description="Helical" evidence="12">
    <location>
        <begin position="286"/>
        <end position="310"/>
    </location>
</feature>
<evidence type="ECO:0000259" key="13">
    <source>
        <dbReference type="PROSITE" id="PS50850"/>
    </source>
</evidence>
<feature type="region of interest" description="Disordered" evidence="11">
    <location>
        <begin position="518"/>
        <end position="537"/>
    </location>
</feature>
<comment type="similarity">
    <text evidence="2">Belongs to the GTP cyclohydrolase II family.</text>
</comment>
<protein>
    <recommendedName>
        <fullName evidence="13">Major facilitator superfamily (MFS) profile domain-containing protein</fullName>
    </recommendedName>
</protein>
<evidence type="ECO:0000313" key="15">
    <source>
        <dbReference type="Proteomes" id="UP000250140"/>
    </source>
</evidence>
<feature type="transmembrane region" description="Helical" evidence="12">
    <location>
        <begin position="322"/>
        <end position="343"/>
    </location>
</feature>
<dbReference type="InterPro" id="IPR032677">
    <property type="entry name" value="GTP_cyclohydro_II"/>
</dbReference>
<dbReference type="PANTHER" id="PTHR23503:SF8">
    <property type="entry name" value="FACILITATED GLUCOSE TRANSPORTER PROTEIN 1"/>
    <property type="match status" value="1"/>
</dbReference>
<feature type="transmembrane region" description="Helical" evidence="12">
    <location>
        <begin position="182"/>
        <end position="205"/>
    </location>
</feature>
<evidence type="ECO:0000256" key="12">
    <source>
        <dbReference type="SAM" id="Phobius"/>
    </source>
</evidence>
<dbReference type="PROSITE" id="PS50850">
    <property type="entry name" value="MFS"/>
    <property type="match status" value="1"/>
</dbReference>
<feature type="transmembrane region" description="Helical" evidence="12">
    <location>
        <begin position="155"/>
        <end position="176"/>
    </location>
</feature>
<keyword evidence="8 12" id="KW-1133">Transmembrane helix</keyword>
<evidence type="ECO:0000256" key="9">
    <source>
        <dbReference type="ARBA" id="ARBA00023134"/>
    </source>
</evidence>
<keyword evidence="9" id="KW-0342">GTP-binding</keyword>
<dbReference type="Gene3D" id="3.40.50.10990">
    <property type="entry name" value="GTP cyclohydrolase II"/>
    <property type="match status" value="1"/>
</dbReference>
<dbReference type="Pfam" id="PF00925">
    <property type="entry name" value="GTP_cyclohydro2"/>
    <property type="match status" value="1"/>
</dbReference>
<feature type="transmembrane region" description="Helical" evidence="12">
    <location>
        <begin position="126"/>
        <end position="143"/>
    </location>
</feature>
<dbReference type="PRINTS" id="PR00171">
    <property type="entry name" value="SUGRTRNSPORT"/>
</dbReference>
<dbReference type="GO" id="GO:0016020">
    <property type="term" value="C:membrane"/>
    <property type="evidence" value="ECO:0007669"/>
    <property type="project" value="UniProtKB-SubCell"/>
</dbReference>
<feature type="region of interest" description="Disordered" evidence="11">
    <location>
        <begin position="554"/>
        <end position="604"/>
    </location>
</feature>
<dbReference type="GO" id="GO:0009231">
    <property type="term" value="P:riboflavin biosynthetic process"/>
    <property type="evidence" value="ECO:0007669"/>
    <property type="project" value="InterPro"/>
</dbReference>
<keyword evidence="7" id="KW-0378">Hydrolase</keyword>
<dbReference type="GO" id="GO:0015149">
    <property type="term" value="F:hexose transmembrane transporter activity"/>
    <property type="evidence" value="ECO:0007669"/>
    <property type="project" value="TreeGrafter"/>
</dbReference>
<dbReference type="OrthoDB" id="4540492at2759"/>
<reference evidence="14 15" key="1">
    <citation type="journal article" date="2016" name="Nat. Commun.">
        <title>Ectomycorrhizal ecology is imprinted in the genome of the dominant symbiotic fungus Cenococcum geophilum.</title>
        <authorList>
            <consortium name="DOE Joint Genome Institute"/>
            <person name="Peter M."/>
            <person name="Kohler A."/>
            <person name="Ohm R.A."/>
            <person name="Kuo A."/>
            <person name="Krutzmann J."/>
            <person name="Morin E."/>
            <person name="Arend M."/>
            <person name="Barry K.W."/>
            <person name="Binder M."/>
            <person name="Choi C."/>
            <person name="Clum A."/>
            <person name="Copeland A."/>
            <person name="Grisel N."/>
            <person name="Haridas S."/>
            <person name="Kipfer T."/>
            <person name="LaButti K."/>
            <person name="Lindquist E."/>
            <person name="Lipzen A."/>
            <person name="Maire R."/>
            <person name="Meier B."/>
            <person name="Mihaltcheva S."/>
            <person name="Molinier V."/>
            <person name="Murat C."/>
            <person name="Poggeler S."/>
            <person name="Quandt C.A."/>
            <person name="Sperisen C."/>
            <person name="Tritt A."/>
            <person name="Tisserant E."/>
            <person name="Crous P.W."/>
            <person name="Henrissat B."/>
            <person name="Nehls U."/>
            <person name="Egli S."/>
            <person name="Spatafora J.W."/>
            <person name="Grigoriev I.V."/>
            <person name="Martin F.M."/>
        </authorList>
    </citation>
    <scope>NUCLEOTIDE SEQUENCE [LARGE SCALE GENOMIC DNA]</scope>
    <source>
        <strain evidence="14 15">CBS 207.34</strain>
    </source>
</reference>
<organism evidence="14 15">
    <name type="scientific">Glonium stellatum</name>
    <dbReference type="NCBI Taxonomy" id="574774"/>
    <lineage>
        <taxon>Eukaryota</taxon>
        <taxon>Fungi</taxon>
        <taxon>Dikarya</taxon>
        <taxon>Ascomycota</taxon>
        <taxon>Pezizomycotina</taxon>
        <taxon>Dothideomycetes</taxon>
        <taxon>Pleosporomycetidae</taxon>
        <taxon>Gloniales</taxon>
        <taxon>Gloniaceae</taxon>
        <taxon>Glonium</taxon>
    </lineage>
</organism>
<keyword evidence="10 12" id="KW-0472">Membrane</keyword>
<feature type="region of interest" description="Disordered" evidence="11">
    <location>
        <begin position="241"/>
        <end position="267"/>
    </location>
</feature>
<feature type="region of interest" description="Disordered" evidence="11">
    <location>
        <begin position="708"/>
        <end position="755"/>
    </location>
</feature>
<dbReference type="PANTHER" id="PTHR23503">
    <property type="entry name" value="SOLUTE CARRIER FAMILY 2"/>
    <property type="match status" value="1"/>
</dbReference>
<feature type="transmembrane region" description="Helical" evidence="12">
    <location>
        <begin position="376"/>
        <end position="400"/>
    </location>
</feature>
<feature type="transmembrane region" description="Helical" evidence="12">
    <location>
        <begin position="412"/>
        <end position="432"/>
    </location>
</feature>
<feature type="domain" description="Major facilitator superfamily (MFS) profile" evidence="13">
    <location>
        <begin position="17"/>
        <end position="466"/>
    </location>
</feature>
<dbReference type="EMBL" id="KV748503">
    <property type="protein sequence ID" value="OCL14962.1"/>
    <property type="molecule type" value="Genomic_DNA"/>
</dbReference>
<evidence type="ECO:0000256" key="5">
    <source>
        <dbReference type="ARBA" id="ARBA00022692"/>
    </source>
</evidence>
<keyword evidence="4" id="KW-0813">Transport</keyword>
<evidence type="ECO:0000256" key="2">
    <source>
        <dbReference type="ARBA" id="ARBA00008131"/>
    </source>
</evidence>
<keyword evidence="5 12" id="KW-0812">Transmembrane</keyword>
<keyword evidence="15" id="KW-1185">Reference proteome</keyword>
<feature type="transmembrane region" description="Helical" evidence="12">
    <location>
        <begin position="102"/>
        <end position="120"/>
    </location>
</feature>
<name>A0A8E2FD26_9PEZI</name>
<feature type="compositionally biased region" description="Low complexity" evidence="11">
    <location>
        <begin position="718"/>
        <end position="729"/>
    </location>
</feature>
<keyword evidence="6" id="KW-0547">Nucleotide-binding</keyword>
<dbReference type="CDD" id="cd00641">
    <property type="entry name" value="GTP_cyclohydro2"/>
    <property type="match status" value="1"/>
</dbReference>
<dbReference type="Proteomes" id="UP000250140">
    <property type="component" value="Unassembled WGS sequence"/>
</dbReference>
<comment type="similarity">
    <text evidence="3">Belongs to the major facilitator superfamily. Sugar transporter (TC 2.A.1.1) family.</text>
</comment>
<dbReference type="InterPro" id="IPR005829">
    <property type="entry name" value="Sugar_transporter_CS"/>
</dbReference>
<dbReference type="InterPro" id="IPR036259">
    <property type="entry name" value="MFS_trans_sf"/>
</dbReference>
<accession>A0A8E2FD26</accession>
<comment type="subcellular location">
    <subcellularLocation>
        <location evidence="1">Membrane</location>
        <topology evidence="1">Multi-pass membrane protein</topology>
    </subcellularLocation>
</comment>
<evidence type="ECO:0000256" key="8">
    <source>
        <dbReference type="ARBA" id="ARBA00022989"/>
    </source>
</evidence>
<dbReference type="InterPro" id="IPR000926">
    <property type="entry name" value="RibA"/>
</dbReference>
<feature type="transmembrane region" description="Helical" evidence="12">
    <location>
        <begin position="12"/>
        <end position="33"/>
    </location>
</feature>
<dbReference type="SUPFAM" id="SSF142695">
    <property type="entry name" value="RibA-like"/>
    <property type="match status" value="2"/>
</dbReference>